<feature type="region of interest" description="Disordered" evidence="1">
    <location>
        <begin position="1"/>
        <end position="347"/>
    </location>
</feature>
<dbReference type="Gene3D" id="1.25.10.10">
    <property type="entry name" value="Leucine-rich Repeat Variant"/>
    <property type="match status" value="2"/>
</dbReference>
<feature type="compositionally biased region" description="Basic and acidic residues" evidence="1">
    <location>
        <begin position="1381"/>
        <end position="1399"/>
    </location>
</feature>
<feature type="region of interest" description="Disordered" evidence="1">
    <location>
        <begin position="1598"/>
        <end position="1624"/>
    </location>
</feature>
<feature type="compositionally biased region" description="Polar residues" evidence="1">
    <location>
        <begin position="103"/>
        <end position="137"/>
    </location>
</feature>
<feature type="region of interest" description="Disordered" evidence="1">
    <location>
        <begin position="1359"/>
        <end position="1553"/>
    </location>
</feature>
<feature type="compositionally biased region" description="Basic and acidic residues" evidence="1">
    <location>
        <begin position="709"/>
        <end position="743"/>
    </location>
</feature>
<feature type="compositionally biased region" description="Basic and acidic residues" evidence="1">
    <location>
        <begin position="397"/>
        <end position="413"/>
    </location>
</feature>
<dbReference type="Proteomes" id="UP001164746">
    <property type="component" value="Chromosome 8"/>
</dbReference>
<name>A0ABY7EQ69_MYAAR</name>
<keyword evidence="4" id="KW-1185">Reference proteome</keyword>
<feature type="compositionally biased region" description="Basic residues" evidence="1">
    <location>
        <begin position="2103"/>
        <end position="2114"/>
    </location>
</feature>
<feature type="compositionally biased region" description="Low complexity" evidence="1">
    <location>
        <begin position="165"/>
        <end position="175"/>
    </location>
</feature>
<feature type="compositionally biased region" description="Basic residues" evidence="1">
    <location>
        <begin position="781"/>
        <end position="790"/>
    </location>
</feature>
<feature type="compositionally biased region" description="Polar residues" evidence="1">
    <location>
        <begin position="907"/>
        <end position="922"/>
    </location>
</feature>
<feature type="region of interest" description="Disordered" evidence="1">
    <location>
        <begin position="1286"/>
        <end position="1335"/>
    </location>
</feature>
<feature type="compositionally biased region" description="Polar residues" evidence="1">
    <location>
        <begin position="662"/>
        <end position="675"/>
    </location>
</feature>
<dbReference type="InterPro" id="IPR011989">
    <property type="entry name" value="ARM-like"/>
</dbReference>
<dbReference type="InterPro" id="IPR041387">
    <property type="entry name" value="FHOD1_GBD_N"/>
</dbReference>
<evidence type="ECO:0000259" key="2">
    <source>
        <dbReference type="SMART" id="SM00498"/>
    </source>
</evidence>
<feature type="compositionally biased region" description="Basic and acidic residues" evidence="1">
    <location>
        <begin position="360"/>
        <end position="375"/>
    </location>
</feature>
<dbReference type="Pfam" id="PF18382">
    <property type="entry name" value="Formin_GBD_N"/>
    <property type="match status" value="1"/>
</dbReference>
<feature type="compositionally biased region" description="Basic and acidic residues" evidence="1">
    <location>
        <begin position="277"/>
        <end position="286"/>
    </location>
</feature>
<feature type="compositionally biased region" description="Basic and acidic residues" evidence="1">
    <location>
        <begin position="1487"/>
        <end position="1515"/>
    </location>
</feature>
<dbReference type="Gene3D" id="1.20.58.2220">
    <property type="entry name" value="Formin, FH2 domain"/>
    <property type="match status" value="2"/>
</dbReference>
<feature type="compositionally biased region" description="Polar residues" evidence="1">
    <location>
        <begin position="2060"/>
        <end position="2075"/>
    </location>
</feature>
<dbReference type="SMART" id="SM00498">
    <property type="entry name" value="FH2"/>
    <property type="match status" value="1"/>
</dbReference>
<dbReference type="InterPro" id="IPR015425">
    <property type="entry name" value="FH2_Formin"/>
</dbReference>
<protein>
    <submittedName>
        <fullName evidence="3">FHOD3-like protein</fullName>
    </submittedName>
</protein>
<feature type="compositionally biased region" description="Basic and acidic residues" evidence="1">
    <location>
        <begin position="516"/>
        <end position="566"/>
    </location>
</feature>
<feature type="compositionally biased region" description="Polar residues" evidence="1">
    <location>
        <begin position="1413"/>
        <end position="1435"/>
    </location>
</feature>
<feature type="compositionally biased region" description="Basic and acidic residues" evidence="1">
    <location>
        <begin position="791"/>
        <end position="821"/>
    </location>
</feature>
<proteinExistence type="predicted"/>
<feature type="region of interest" description="Disordered" evidence="1">
    <location>
        <begin position="1989"/>
        <end position="2075"/>
    </location>
</feature>
<feature type="compositionally biased region" description="Basic and acidic residues" evidence="1">
    <location>
        <begin position="224"/>
        <end position="233"/>
    </location>
</feature>
<dbReference type="PANTHER" id="PTHR45920:SF4">
    <property type="entry name" value="FORMIN HOMOLOGY 2 DOMAIN CONTAINING, ISOFORM I"/>
    <property type="match status" value="1"/>
</dbReference>
<feature type="compositionally biased region" description="Basic and acidic residues" evidence="1">
    <location>
        <begin position="1534"/>
        <end position="1552"/>
    </location>
</feature>
<accession>A0ABY7EQ69</accession>
<feature type="compositionally biased region" description="Basic and acidic residues" evidence="1">
    <location>
        <begin position="300"/>
        <end position="309"/>
    </location>
</feature>
<evidence type="ECO:0000313" key="3">
    <source>
        <dbReference type="EMBL" id="WAR11395.1"/>
    </source>
</evidence>
<dbReference type="InterPro" id="IPR042201">
    <property type="entry name" value="FH2_Formin_sf"/>
</dbReference>
<feature type="region of interest" description="Disordered" evidence="1">
    <location>
        <begin position="1011"/>
        <end position="1048"/>
    </location>
</feature>
<dbReference type="SUPFAM" id="SSF101447">
    <property type="entry name" value="Formin homology 2 domain (FH2 domain)"/>
    <property type="match status" value="1"/>
</dbReference>
<reference evidence="3" key="1">
    <citation type="submission" date="2022-11" db="EMBL/GenBank/DDBJ databases">
        <title>Centuries of genome instability and evolution in soft-shell clam transmissible cancer (bioRxiv).</title>
        <authorList>
            <person name="Hart S.F.M."/>
            <person name="Yonemitsu M.A."/>
            <person name="Giersch R.M."/>
            <person name="Beal B.F."/>
            <person name="Arriagada G."/>
            <person name="Davis B.W."/>
            <person name="Ostrander E.A."/>
            <person name="Goff S.P."/>
            <person name="Metzger M.J."/>
        </authorList>
    </citation>
    <scope>NUCLEOTIDE SEQUENCE</scope>
    <source>
        <strain evidence="3">MELC-2E11</strain>
        <tissue evidence="3">Siphon/mantle</tissue>
    </source>
</reference>
<dbReference type="Pfam" id="PF02181">
    <property type="entry name" value="FH2"/>
    <property type="match status" value="1"/>
</dbReference>
<feature type="compositionally biased region" description="Polar residues" evidence="1">
    <location>
        <begin position="585"/>
        <end position="596"/>
    </location>
</feature>
<feature type="compositionally biased region" description="Basic and acidic residues" evidence="1">
    <location>
        <begin position="1324"/>
        <end position="1335"/>
    </location>
</feature>
<feature type="region of interest" description="Disordered" evidence="1">
    <location>
        <begin position="360"/>
        <end position="853"/>
    </location>
</feature>
<organism evidence="3 4">
    <name type="scientific">Mya arenaria</name>
    <name type="common">Soft-shell clam</name>
    <dbReference type="NCBI Taxonomy" id="6604"/>
    <lineage>
        <taxon>Eukaryota</taxon>
        <taxon>Metazoa</taxon>
        <taxon>Spiralia</taxon>
        <taxon>Lophotrochozoa</taxon>
        <taxon>Mollusca</taxon>
        <taxon>Bivalvia</taxon>
        <taxon>Autobranchia</taxon>
        <taxon>Heteroconchia</taxon>
        <taxon>Euheterodonta</taxon>
        <taxon>Imparidentia</taxon>
        <taxon>Neoheterodontei</taxon>
        <taxon>Myida</taxon>
        <taxon>Myoidea</taxon>
        <taxon>Myidae</taxon>
        <taxon>Mya</taxon>
    </lineage>
</organism>
<dbReference type="PANTHER" id="PTHR45920">
    <property type="entry name" value="FORMIN HOMOLOGY 2 DOMAIN CONTAINING, ISOFORM I"/>
    <property type="match status" value="1"/>
</dbReference>
<feature type="compositionally biased region" description="Basic and acidic residues" evidence="1">
    <location>
        <begin position="758"/>
        <end position="780"/>
    </location>
</feature>
<feature type="compositionally biased region" description="Basic and acidic residues" evidence="1">
    <location>
        <begin position="421"/>
        <end position="445"/>
    </location>
</feature>
<feature type="compositionally biased region" description="Basic and acidic residues" evidence="1">
    <location>
        <begin position="620"/>
        <end position="629"/>
    </location>
</feature>
<gene>
    <name evidence="3" type="ORF">MAR_025575</name>
</gene>
<feature type="compositionally biased region" description="Basic residues" evidence="1">
    <location>
        <begin position="687"/>
        <end position="696"/>
    </location>
</feature>
<feature type="compositionally biased region" description="Pro residues" evidence="1">
    <location>
        <begin position="1603"/>
        <end position="1624"/>
    </location>
</feature>
<feature type="region of interest" description="Disordered" evidence="1">
    <location>
        <begin position="896"/>
        <end position="952"/>
    </location>
</feature>
<dbReference type="EMBL" id="CP111019">
    <property type="protein sequence ID" value="WAR11395.1"/>
    <property type="molecule type" value="Genomic_DNA"/>
</dbReference>
<sequence>MKSYDMGTSRGYGGTGTSKYGGSSGYGGSSYLNTSYGAPRTSYRQSSYEPRITPYISGGSVMDRVKQINPGDSRGGSYTPLTSRRAQQRDYGGGGGGMDKYSSRSGSDYSANNSLNRSGYLSDYGGSNPSLYSSWDRTSSRGRYGGASRETSPVSIRAPPRQYDYSSSASPSPYSTYRRGSETNRSPSLQNRVERQNSSRSDLYEESPPRPRRKWEEGVYGVAKKQEAPRDTLPEPVQPPPKDYSTDSDESAPEEDKPHVARYLMSRGTSPIPEPGTSKRERRSRDMSSAISRVKRVKCPQKDARVRKNELKRRRLVDCATQTNLDEQAPPRRSRQGGAENRASRDDIAKMAAMALLAAEDKSPGDNFYKQREKFQQANSPMSPPYNRRQGTSFDYDPPKQKAETRGWRKSVYDDSQPVKQRNEAPADRDSRFAENLEVPDEKSWRKAVYGEPTPAPLGRLKHYQTEEDLRSAVDGPRPHWRPKTSTPARPPIKEQDSTESPAEDARPTTRQNRRSGSEVEKRRSLQSEVEKRRSQQSEGEKRRSRNESEDYRRSSSRDSILDDKPHRRQKRTSSRELLDDEESQQSGRTALTPDTLSLRDSIEKVQSWKQKLPPSVQDQHLKVDRHPEGGLPKSDSGEYFSAQEHNGAGHEGGGKYREQKYAQQHSPMSPSYEQHMSEEDVLSPGGHRRKRGNRHLSRELSLESSVFDEDRSHHPVNKEKLRKSELNRSAEKERQDQEDLERRRRIYAGEDPAVVDEYLRQRRVDVKSPEHFFRDESPNRRRSRYSSRHNSREDMLDEKRPRSKRESDPHASDSSHHFNKEGSPNRPGSRDKRRSRHSSQEGLLDRDHQQYMRPHSMVVSNESLAKLSAAESIPSMHSAHTEDGTIRNSMQSIESNEVQEIPSDEQLPQSTSYQSMASSGGSLPDIVPDDGAPREQQISKQSTKKTHSKRTGLIGQMADIDSLLNFSPNEEEFVEKGVGIKEIVRQNKHIMDAPVPRDPSPLRPQKSEEKLIDIDEPVSVSPLAAPPRRSAGEGGRKSTSPLPRIATAGNVSQTGKEMWDLLKRKKGLVVISDILELCEKPKKRFIRVPGAREEDDRSFRGYETANEMLDNLQVDTNKLEDCALQIYRYHNGTQGDYTTYLDLESTIDEQAEDLEGFQDHYTSASPKPRRKNALILRTQLTVRVHAVIEKLLNSSGRELRRALFSLKQIFQDDKDLVHEFVNNDGLECLIKVLNAVPDQETFYDVTDALEELGMDRITQRYMKRKGADLDLLAQFQQYETALKAEDGEEDEVGNLDSLRRTPRIKAGGTAERKSRRRGALMPAEHEQIDQMPDKARFRHLHAIDNTAEEPYMNGSGKALEAVSSENKDSPSQADIQNQKMGREPPDKHIHPSRVHEESGYQSTDDLGRSRGENSYNESQLQNGDEQEQGMSNNHRWLMYKMQHKDDDTSQSSFEKQEQQGGVVVNDRTGQHVQDNKSDNQNSQLDNKQEGDKNKVKSELERLHGRKADIEEGPKKTTGPAGDKSGLISQRLESLNKKHEPSRVEPVIHKPDVNLTESDLQWERLQKRLNRSLKINDMDFTDLKDTDDEDVFAPPKLDFGEGVPPPPPVPGIPPPPPGMGPPPPPPIMGVPLPPPMGGPPPPPPFGSALPLQTMSIDLPPPPGANLKKNKKTLKLHWKTVQPEQPHVSTKGVTIWKDMVPVKVDPEKLEHLFETRQAELKQKRQEATGKKEITVLDPKRSNTINIGLTVLPPPRTIKAAILKMDNSIMNKEGIEKILTSMIPTDEEKAKILEAQLANPDIPLGHAEQFLLTLSSISELSSRLNVWLFKLDYENIESEIAEPLMDLKKGMDELHENKTYRYILSAILTVGNFLNGAQMDWDELKRKLDQLESDCKASWDNLRAIIKHDGSSNSQLKSKMSEFLRDAAERIMILQIVHKRVINRYHKLLLWMGLPVFQAKDLKINLFCKTISEFALEYRTTREKVIQQLEKKANQRERKKTRGKMIVDMGKFKGTKGSSKKGSEDEDALQRVLANGYTSSDDRGLPGRQRRSRMGPADTASLKRSSMSGSRGCLTTDSEMYDTGDDEILEACVRTATTPSTRAPRERKKGQRNRKSLRRTLKNGLSAEECFLKTMIVCVIFVSLFQNDDH</sequence>
<feature type="region of interest" description="Disordered" evidence="1">
    <location>
        <begin position="2093"/>
        <end position="2114"/>
    </location>
</feature>
<feature type="compositionally biased region" description="Polar residues" evidence="1">
    <location>
        <begin position="1370"/>
        <end position="1380"/>
    </location>
</feature>
<evidence type="ECO:0000256" key="1">
    <source>
        <dbReference type="SAM" id="MobiDB-lite"/>
    </source>
</evidence>
<evidence type="ECO:0000313" key="4">
    <source>
        <dbReference type="Proteomes" id="UP001164746"/>
    </source>
</evidence>
<feature type="domain" description="FH2" evidence="2">
    <location>
        <begin position="1662"/>
        <end position="2046"/>
    </location>
</feature>